<accession>G4TWH6</accession>
<feature type="compositionally biased region" description="Basic and acidic residues" evidence="1">
    <location>
        <begin position="187"/>
        <end position="202"/>
    </location>
</feature>
<keyword evidence="2" id="KW-0732">Signal</keyword>
<sequence>MKFSQTLLSLLLAGAAVQAHPMVDPNHSPNGLNSKRTPLATNEVNQSIQPSSSRPQEQILTPFLGAARKQVAFAPHKHQKRAKSSHPALTNEDSDAMESKSTGRGVQKAGVFGVAVEGVSIGIGRPNRLSRKGHREELEERGLRPRTQPSSGDKEQYSASRKHLATPELAVTVERGRMHGIGKKRLDHNGRGIKAPDYKTDEPTPSGSAEASSPSATKQPSLSN</sequence>
<feature type="compositionally biased region" description="Low complexity" evidence="1">
    <location>
        <begin position="203"/>
        <end position="217"/>
    </location>
</feature>
<gene>
    <name evidence="3" type="ORF">PIIN_09659</name>
</gene>
<protein>
    <submittedName>
        <fullName evidence="3">Uncharacterized protein</fullName>
    </submittedName>
</protein>
<dbReference type="AlphaFoldDB" id="G4TWH6"/>
<evidence type="ECO:0000256" key="1">
    <source>
        <dbReference type="SAM" id="MobiDB-lite"/>
    </source>
</evidence>
<proteinExistence type="predicted"/>
<organism evidence="3 4">
    <name type="scientific">Serendipita indica (strain DSM 11827)</name>
    <name type="common">Root endophyte fungus</name>
    <name type="synonym">Piriformospora indica</name>
    <dbReference type="NCBI Taxonomy" id="1109443"/>
    <lineage>
        <taxon>Eukaryota</taxon>
        <taxon>Fungi</taxon>
        <taxon>Dikarya</taxon>
        <taxon>Basidiomycota</taxon>
        <taxon>Agaricomycotina</taxon>
        <taxon>Agaricomycetes</taxon>
        <taxon>Sebacinales</taxon>
        <taxon>Serendipitaceae</taxon>
        <taxon>Serendipita</taxon>
    </lineage>
</organism>
<evidence type="ECO:0000313" key="4">
    <source>
        <dbReference type="Proteomes" id="UP000007148"/>
    </source>
</evidence>
<dbReference type="EMBL" id="CAFZ01000495">
    <property type="protein sequence ID" value="CCA75669.1"/>
    <property type="molecule type" value="Genomic_DNA"/>
</dbReference>
<dbReference type="InParanoid" id="G4TWH6"/>
<dbReference type="HOGENOM" id="CLU_1235452_0_0_1"/>
<feature type="compositionally biased region" description="Basic residues" evidence="1">
    <location>
        <begin position="75"/>
        <end position="84"/>
    </location>
</feature>
<comment type="caution">
    <text evidence="3">The sequence shown here is derived from an EMBL/GenBank/DDBJ whole genome shotgun (WGS) entry which is preliminary data.</text>
</comment>
<name>G4TWH6_SERID</name>
<dbReference type="Proteomes" id="UP000007148">
    <property type="component" value="Unassembled WGS sequence"/>
</dbReference>
<evidence type="ECO:0000313" key="3">
    <source>
        <dbReference type="EMBL" id="CCA75669.1"/>
    </source>
</evidence>
<keyword evidence="4" id="KW-1185">Reference proteome</keyword>
<feature type="region of interest" description="Disordered" evidence="1">
    <location>
        <begin position="124"/>
        <end position="224"/>
    </location>
</feature>
<feature type="compositionally biased region" description="Polar residues" evidence="1">
    <location>
        <begin position="27"/>
        <end position="57"/>
    </location>
</feature>
<reference evidence="3 4" key="1">
    <citation type="journal article" date="2011" name="PLoS Pathog.">
        <title>Endophytic Life Strategies Decoded by Genome and Transcriptome Analyses of the Mutualistic Root Symbiont Piriformospora indica.</title>
        <authorList>
            <person name="Zuccaro A."/>
            <person name="Lahrmann U."/>
            <person name="Guldener U."/>
            <person name="Langen G."/>
            <person name="Pfiffi S."/>
            <person name="Biedenkopf D."/>
            <person name="Wong P."/>
            <person name="Samans B."/>
            <person name="Grimm C."/>
            <person name="Basiewicz M."/>
            <person name="Murat C."/>
            <person name="Martin F."/>
            <person name="Kogel K.H."/>
        </authorList>
    </citation>
    <scope>NUCLEOTIDE SEQUENCE [LARGE SCALE GENOMIC DNA]</scope>
    <source>
        <strain evidence="3 4">DSM 11827</strain>
    </source>
</reference>
<feature type="region of interest" description="Disordered" evidence="1">
    <location>
        <begin position="71"/>
        <end position="106"/>
    </location>
</feature>
<feature type="signal peptide" evidence="2">
    <location>
        <begin position="1"/>
        <end position="19"/>
    </location>
</feature>
<feature type="compositionally biased region" description="Basic and acidic residues" evidence="1">
    <location>
        <begin position="134"/>
        <end position="143"/>
    </location>
</feature>
<feature type="chain" id="PRO_5003469212" evidence="2">
    <location>
        <begin position="20"/>
        <end position="224"/>
    </location>
</feature>
<feature type="region of interest" description="Disordered" evidence="1">
    <location>
        <begin position="22"/>
        <end position="57"/>
    </location>
</feature>
<evidence type="ECO:0000256" key="2">
    <source>
        <dbReference type="SAM" id="SignalP"/>
    </source>
</evidence>